<dbReference type="Proteomes" id="UP000186336">
    <property type="component" value="Chromosome"/>
</dbReference>
<dbReference type="Pfam" id="PF20134">
    <property type="entry name" value="DUF6524"/>
    <property type="match status" value="1"/>
</dbReference>
<sequence length="131" mass="14304">MGFLARWLFAFGLLAATYNPSDYNYVSWTLQYGSENLSIAVLSGLLLLIGYIIYLRATLRSIGGFGMALVLAVVGAGVWVLYDLGLLALDNGNLNTWLGLFALSLVLGIGLNWSHVRRRLSGQADMDDVDE</sequence>
<dbReference type="STRING" id="299262.BWR18_04710"/>
<dbReference type="KEGG" id="tom:BWR18_04710"/>
<dbReference type="RefSeq" id="WP_076626931.1">
    <property type="nucleotide sequence ID" value="NZ_CP019312.1"/>
</dbReference>
<protein>
    <submittedName>
        <fullName evidence="2">Uncharacterized protein</fullName>
    </submittedName>
</protein>
<organism evidence="2 3">
    <name type="scientific">Tateyamaria omphalii</name>
    <dbReference type="NCBI Taxonomy" id="299262"/>
    <lineage>
        <taxon>Bacteria</taxon>
        <taxon>Pseudomonadati</taxon>
        <taxon>Pseudomonadota</taxon>
        <taxon>Alphaproteobacteria</taxon>
        <taxon>Rhodobacterales</taxon>
        <taxon>Roseobacteraceae</taxon>
        <taxon>Tateyamaria</taxon>
    </lineage>
</organism>
<dbReference type="EMBL" id="CP019312">
    <property type="protein sequence ID" value="APX11065.1"/>
    <property type="molecule type" value="Genomic_DNA"/>
</dbReference>
<feature type="transmembrane region" description="Helical" evidence="1">
    <location>
        <begin position="39"/>
        <end position="55"/>
    </location>
</feature>
<keyword evidence="3" id="KW-1185">Reference proteome</keyword>
<evidence type="ECO:0000313" key="3">
    <source>
        <dbReference type="Proteomes" id="UP000186336"/>
    </source>
</evidence>
<keyword evidence="1" id="KW-0812">Transmembrane</keyword>
<feature type="transmembrane region" description="Helical" evidence="1">
    <location>
        <begin position="62"/>
        <end position="82"/>
    </location>
</feature>
<name>A0A1P8MSN2_9RHOB</name>
<accession>A0A1P8MSN2</accession>
<dbReference type="AlphaFoldDB" id="A0A1P8MSN2"/>
<dbReference type="InterPro" id="IPR045387">
    <property type="entry name" value="DUF6524"/>
</dbReference>
<evidence type="ECO:0000313" key="2">
    <source>
        <dbReference type="EMBL" id="APX11065.1"/>
    </source>
</evidence>
<reference evidence="2 3" key="1">
    <citation type="submission" date="2017-01" db="EMBL/GenBank/DDBJ databases">
        <title>Complete genome of Tateyamaria omphalii DOK1-4 isolated from seawater in Dokdo.</title>
        <authorList>
            <person name="Kim J.H."/>
            <person name="Chi W.-J."/>
        </authorList>
    </citation>
    <scope>NUCLEOTIDE SEQUENCE [LARGE SCALE GENOMIC DNA]</scope>
    <source>
        <strain evidence="2 3">DOK1-4</strain>
    </source>
</reference>
<keyword evidence="1" id="KW-0472">Membrane</keyword>
<proteinExistence type="predicted"/>
<evidence type="ECO:0000256" key="1">
    <source>
        <dbReference type="SAM" id="Phobius"/>
    </source>
</evidence>
<keyword evidence="1" id="KW-1133">Transmembrane helix</keyword>
<dbReference type="OrthoDB" id="7272344at2"/>
<gene>
    <name evidence="2" type="ORF">BWR18_04710</name>
</gene>
<feature type="transmembrane region" description="Helical" evidence="1">
    <location>
        <begin position="94"/>
        <end position="113"/>
    </location>
</feature>